<dbReference type="InterPro" id="IPR056774">
    <property type="entry name" value="FdhE_N"/>
</dbReference>
<dbReference type="Pfam" id="PF04216">
    <property type="entry name" value="FdhE_N"/>
    <property type="match status" value="1"/>
</dbReference>
<sequence length="307" mass="32611">MSDEQSLAGFGEPVGIAERDKPPFVLLPKPSTLFALRAMRFAKLAPDHQLQPFLTFLAALSGVQDRLARELPPAVLPTPRDQHMRAASGMPVVPREDLADDALALGALERLLALMSAVDMPEAARAALEEARMLDEGGRRAMFAAVLSDVVPAETVAQHIFAAAALQVVAAMRSAQLDAELPQKVADGICPCCGAPSVSSAVVGAGNVEGVRYVQCSLCAAQWNQVRVRCVSCGSTKGISYQAIEGVADSIKAETCDECGTYMKILYQTKDMELEPVADDVASLGLDLLVSEAGWRRAGVNPFLLGY</sequence>
<dbReference type="NCBIfam" id="TIGR01562">
    <property type="entry name" value="FdhE"/>
    <property type="match status" value="1"/>
</dbReference>
<keyword evidence="7" id="KW-1185">Reference proteome</keyword>
<dbReference type="PANTHER" id="PTHR37689">
    <property type="entry name" value="PROTEIN FDHE"/>
    <property type="match status" value="1"/>
</dbReference>
<dbReference type="Pfam" id="PF24859">
    <property type="entry name" value="FdhE_central"/>
    <property type="match status" value="1"/>
</dbReference>
<dbReference type="HAMAP" id="MF_00611">
    <property type="entry name" value="FdeH"/>
    <property type="match status" value="1"/>
</dbReference>
<organism evidence="6 7">
    <name type="scientific">Terrihabitans rhizophilus</name>
    <dbReference type="NCBI Taxonomy" id="3092662"/>
    <lineage>
        <taxon>Bacteria</taxon>
        <taxon>Pseudomonadati</taxon>
        <taxon>Pseudomonadota</taxon>
        <taxon>Alphaproteobacteria</taxon>
        <taxon>Hyphomicrobiales</taxon>
        <taxon>Terrihabitans</taxon>
    </lineage>
</organism>
<evidence type="ECO:0000259" key="4">
    <source>
        <dbReference type="Pfam" id="PF24859"/>
    </source>
</evidence>
<evidence type="ECO:0000259" key="3">
    <source>
        <dbReference type="Pfam" id="PF04216"/>
    </source>
</evidence>
<evidence type="ECO:0000313" key="6">
    <source>
        <dbReference type="EMBL" id="MDX6807452.1"/>
    </source>
</evidence>
<keyword evidence="1 2" id="KW-0963">Cytoplasm</keyword>
<reference evidence="6 7" key="1">
    <citation type="submission" date="2023-11" db="EMBL/GenBank/DDBJ databases">
        <authorList>
            <person name="Bao R."/>
        </authorList>
    </citation>
    <scope>NUCLEOTIDE SEQUENCE [LARGE SCALE GENOMIC DNA]</scope>
    <source>
        <strain evidence="6 7">PJ23</strain>
    </source>
</reference>
<proteinExistence type="inferred from homology"/>
<dbReference type="RefSeq" id="WP_319845589.1">
    <property type="nucleotide sequence ID" value="NZ_JAXAFJ010000012.1"/>
</dbReference>
<feature type="domain" description="FdhE N-terminal" evidence="3">
    <location>
        <begin position="22"/>
        <end position="185"/>
    </location>
</feature>
<dbReference type="InterPro" id="IPR006452">
    <property type="entry name" value="Formate_DH_accessory"/>
</dbReference>
<name>A0ABU4RRJ9_9HYPH</name>
<accession>A0ABU4RRJ9</accession>
<comment type="function">
    <text evidence="2">Necessary for formate dehydrogenase activity.</text>
</comment>
<evidence type="ECO:0000259" key="5">
    <source>
        <dbReference type="Pfam" id="PF24860"/>
    </source>
</evidence>
<feature type="domain" description="FdhE central" evidence="4">
    <location>
        <begin position="189"/>
        <end position="227"/>
    </location>
</feature>
<dbReference type="Proteomes" id="UP001274321">
    <property type="component" value="Unassembled WGS sequence"/>
</dbReference>
<dbReference type="SUPFAM" id="SSF144020">
    <property type="entry name" value="FdhE-like"/>
    <property type="match status" value="1"/>
</dbReference>
<feature type="domain" description="FdhE C-terminal" evidence="5">
    <location>
        <begin position="228"/>
        <end position="304"/>
    </location>
</feature>
<dbReference type="PANTHER" id="PTHR37689:SF1">
    <property type="entry name" value="PROTEIN FDHE"/>
    <property type="match status" value="1"/>
</dbReference>
<protein>
    <recommendedName>
        <fullName evidence="2">Protein FdhE homolog</fullName>
    </recommendedName>
</protein>
<evidence type="ECO:0000256" key="2">
    <source>
        <dbReference type="HAMAP-Rule" id="MF_00611"/>
    </source>
</evidence>
<dbReference type="InterPro" id="IPR056797">
    <property type="entry name" value="FdhE_central"/>
</dbReference>
<dbReference type="EMBL" id="JAXAFJ010000012">
    <property type="protein sequence ID" value="MDX6807452.1"/>
    <property type="molecule type" value="Genomic_DNA"/>
</dbReference>
<evidence type="ECO:0000256" key="1">
    <source>
        <dbReference type="ARBA" id="ARBA00022490"/>
    </source>
</evidence>
<dbReference type="Gene3D" id="3.90.1670.10">
    <property type="entry name" value="FdhE-like domain"/>
    <property type="match status" value="1"/>
</dbReference>
<comment type="similarity">
    <text evidence="2">Belongs to the FdhE family.</text>
</comment>
<dbReference type="InterPro" id="IPR024064">
    <property type="entry name" value="FdhE-like_sf"/>
</dbReference>
<dbReference type="InterPro" id="IPR056796">
    <property type="entry name" value="FdhE_C"/>
</dbReference>
<dbReference type="PIRSF" id="PIRSF018296">
    <property type="entry name" value="Format_dh_formtn"/>
    <property type="match status" value="1"/>
</dbReference>
<gene>
    <name evidence="2 6" type="primary">fdhE</name>
    <name evidence="6" type="ORF">SCD90_15390</name>
</gene>
<dbReference type="CDD" id="cd16341">
    <property type="entry name" value="FdhE"/>
    <property type="match status" value="1"/>
</dbReference>
<comment type="subcellular location">
    <subcellularLocation>
        <location evidence="2">Cytoplasm</location>
    </subcellularLocation>
</comment>
<comment type="caution">
    <text evidence="6">The sequence shown here is derived from an EMBL/GenBank/DDBJ whole genome shotgun (WGS) entry which is preliminary data.</text>
</comment>
<evidence type="ECO:0000313" key="7">
    <source>
        <dbReference type="Proteomes" id="UP001274321"/>
    </source>
</evidence>
<dbReference type="Pfam" id="PF24860">
    <property type="entry name" value="FdhE_C"/>
    <property type="match status" value="1"/>
</dbReference>